<keyword evidence="11 33" id="KW-0349">Heme</keyword>
<evidence type="ECO:0000256" key="7">
    <source>
        <dbReference type="ARBA" id="ARBA00013084"/>
    </source>
</evidence>
<dbReference type="SUPFAM" id="SSF48264">
    <property type="entry name" value="Cytochrome P450"/>
    <property type="match status" value="1"/>
</dbReference>
<keyword evidence="12 34" id="KW-0812">Transmembrane</keyword>
<proteinExistence type="inferred from homology"/>
<evidence type="ECO:0000256" key="9">
    <source>
        <dbReference type="ARBA" id="ARBA00022516"/>
    </source>
</evidence>
<keyword evidence="20" id="KW-0443">Lipid metabolism</keyword>
<comment type="function">
    <text evidence="32">Catalyzes the conversion of prostaglandin H2 (PGH2) to thromboxane A2 (TXA2), a potent inducer of blood vessel constriction and platelet aggregation. Also cleaves PGH2 to 12-hydroxy-heptadecatrienoicacid (12-HHT) and malondialdehyde, which is known to act as a mediator of DNA damage. 12-HHT and malondialdehyde are formed stoichiometrically in the same amounts as TXA2. Additionally, displays dehydratase activity, toward (15S)-hydroperoxy-(5Z,8Z,11Z,13E)-eicosatetraenoate (15(S)-HPETE) producing 15-KETE and 15-HETE.</text>
</comment>
<evidence type="ECO:0000313" key="36">
    <source>
        <dbReference type="RefSeq" id="XP_012863018.1"/>
    </source>
</evidence>
<evidence type="ECO:0000256" key="6">
    <source>
        <dbReference type="ARBA" id="ARBA00011245"/>
    </source>
</evidence>
<keyword evidence="22" id="KW-0275">Fatty acid biosynthesis</keyword>
<gene>
    <name evidence="36" type="primary">TBXAS1</name>
</gene>
<comment type="similarity">
    <text evidence="5 33">Belongs to the cytochrome P450 family.</text>
</comment>
<dbReference type="InterPro" id="IPR002401">
    <property type="entry name" value="Cyt_P450_E_grp-I"/>
</dbReference>
<evidence type="ECO:0000256" key="21">
    <source>
        <dbReference type="ARBA" id="ARBA00023136"/>
    </source>
</evidence>
<evidence type="ECO:0000256" key="1">
    <source>
        <dbReference type="ARBA" id="ARBA00001143"/>
    </source>
</evidence>
<evidence type="ECO:0000256" key="33">
    <source>
        <dbReference type="RuleBase" id="RU000461"/>
    </source>
</evidence>
<name>A0ABM0ZT60_ECHTE</name>
<evidence type="ECO:0000256" key="26">
    <source>
        <dbReference type="ARBA" id="ARBA00036380"/>
    </source>
</evidence>
<evidence type="ECO:0000256" key="4">
    <source>
        <dbReference type="ARBA" id="ARBA00004477"/>
    </source>
</evidence>
<keyword evidence="14" id="KW-0256">Endoplasmic reticulum</keyword>
<evidence type="ECO:0000256" key="31">
    <source>
        <dbReference type="ARBA" id="ARBA00042726"/>
    </source>
</evidence>
<evidence type="ECO:0000256" key="10">
    <source>
        <dbReference type="ARBA" id="ARBA00022585"/>
    </source>
</evidence>
<accession>A0ABM0ZT60</accession>
<keyword evidence="9" id="KW-0444">Lipid biosynthesis</keyword>
<evidence type="ECO:0000256" key="32">
    <source>
        <dbReference type="ARBA" id="ARBA00054825"/>
    </source>
</evidence>
<evidence type="ECO:0000256" key="28">
    <source>
        <dbReference type="ARBA" id="ARBA00036475"/>
    </source>
</evidence>
<comment type="subunit">
    <text evidence="6">Monomer.</text>
</comment>
<keyword evidence="19 33" id="KW-0503">Monooxygenase</keyword>
<keyword evidence="35" id="KW-1185">Reference proteome</keyword>
<dbReference type="InterPro" id="IPR050705">
    <property type="entry name" value="Cytochrome_P450_3A"/>
</dbReference>
<evidence type="ECO:0000256" key="8">
    <source>
        <dbReference type="ARBA" id="ARBA00022501"/>
    </source>
</evidence>
<keyword evidence="13 33" id="KW-0479">Metal-binding</keyword>
<keyword evidence="21 34" id="KW-0472">Membrane</keyword>
<evidence type="ECO:0000256" key="20">
    <source>
        <dbReference type="ARBA" id="ARBA00023098"/>
    </source>
</evidence>
<evidence type="ECO:0000256" key="13">
    <source>
        <dbReference type="ARBA" id="ARBA00022723"/>
    </source>
</evidence>
<sequence length="533" mass="60058">MEGWRVRQWAGDTSLVTVALTVALLAVLKWYSTSAFSRLKKLGIRHPKPSLFIGNLTFFRQGFWESHLELRKRYGPLSGYYLGRRMFIVISDPDMIEQVLVKNFSNFSNRMAPGLESKLVADSILFLRDKRWEEVRGVLTPAFSPEKLSEVIPLIRQACDLLLMHLKCYADSGTAFDIQRCYCCYSMDLVASVAFGTQLDSQGSPEHPFVTHCKRFFSTSIPKPILVLILSFPSLMVPLARILPNKNREELNGFFNRLIRKEAALRDQQAAGERRKDFLQLILDTRSAGNSVEVEDFDVVGQVFPSTACLAPPPGLHAPQVLSKPLTMDEIVGQAFLFLIAGYEIVTNTLSFATYLLATHPACQEKLLEEVDRFHEKHAEPGYRSLQDDLPYLDMVIAETLRLYPPAFRFTRKAAKDCELLGQPIPAGAVLEIAVGALHHDPEHWPSPEVFDPERFLAEAQRQRRPFTYLPFGAGPRSCLGVHLGLLEVKLALLSVLRAFRFQACAQTQVPLQLESKSALAPRHGVHIKIVTR</sequence>
<evidence type="ECO:0000256" key="25">
    <source>
        <dbReference type="ARBA" id="ARBA00033404"/>
    </source>
</evidence>
<dbReference type="PANTHER" id="PTHR24302">
    <property type="entry name" value="CYTOCHROME P450 FAMILY 3"/>
    <property type="match status" value="1"/>
</dbReference>
<evidence type="ECO:0000256" key="27">
    <source>
        <dbReference type="ARBA" id="ARBA00036424"/>
    </source>
</evidence>
<feature type="transmembrane region" description="Helical" evidence="34">
    <location>
        <begin position="13"/>
        <end position="31"/>
    </location>
</feature>
<keyword evidence="10" id="KW-0643">Prostaglandin biosynthesis</keyword>
<keyword evidence="15" id="KW-0276">Fatty acid metabolism</keyword>
<keyword evidence="16 34" id="KW-1133">Transmembrane helix</keyword>
<evidence type="ECO:0000313" key="35">
    <source>
        <dbReference type="Proteomes" id="UP000694863"/>
    </source>
</evidence>
<keyword evidence="8" id="KW-0644">Prostaglandin metabolism</keyword>
<evidence type="ECO:0000256" key="24">
    <source>
        <dbReference type="ARBA" id="ARBA00023239"/>
    </source>
</evidence>
<dbReference type="RefSeq" id="XP_012863018.1">
    <property type="nucleotide sequence ID" value="XM_013007564.2"/>
</dbReference>
<evidence type="ECO:0000256" key="22">
    <source>
        <dbReference type="ARBA" id="ARBA00023160"/>
    </source>
</evidence>
<organism evidence="35 36">
    <name type="scientific">Echinops telfairi</name>
    <name type="common">Lesser hedgehog tenrec</name>
    <dbReference type="NCBI Taxonomy" id="9371"/>
    <lineage>
        <taxon>Eukaryota</taxon>
        <taxon>Metazoa</taxon>
        <taxon>Chordata</taxon>
        <taxon>Craniata</taxon>
        <taxon>Vertebrata</taxon>
        <taxon>Euteleostomi</taxon>
        <taxon>Mammalia</taxon>
        <taxon>Eutheria</taxon>
        <taxon>Afrotheria</taxon>
        <taxon>Tenrecidae</taxon>
        <taxon>Tenrecinae</taxon>
        <taxon>Echinops</taxon>
    </lineage>
</organism>
<comment type="subcellular location">
    <subcellularLocation>
        <location evidence="4">Endoplasmic reticulum membrane</location>
        <topology evidence="4">Multi-pass membrane protein</topology>
    </subcellularLocation>
</comment>
<protein>
    <recommendedName>
        <fullName evidence="30">Thromboxane-A synthase</fullName>
        <ecNumber evidence="7">4.2.1.152</ecNumber>
        <ecNumber evidence="29">5.3.99.5</ecNumber>
    </recommendedName>
    <alternativeName>
        <fullName evidence="31">Cytochrome P450 5A1</fullName>
    </alternativeName>
    <alternativeName>
        <fullName evidence="25">Hydroperoxy icosatetraenoate dehydratase</fullName>
    </alternativeName>
</protein>
<keyword evidence="18 33" id="KW-0408">Iron</keyword>
<dbReference type="Proteomes" id="UP000694863">
    <property type="component" value="Unplaced"/>
</dbReference>
<evidence type="ECO:0000256" key="29">
    <source>
        <dbReference type="ARBA" id="ARBA00038872"/>
    </source>
</evidence>
<comment type="catalytic activity">
    <reaction evidence="2">
        <text>a hydroperoxyeicosatetraenoate = an oxoeicosatetraenoate + H2O</text>
        <dbReference type="Rhea" id="RHEA:55556"/>
        <dbReference type="ChEBI" id="CHEBI:15377"/>
        <dbReference type="ChEBI" id="CHEBI:59720"/>
        <dbReference type="ChEBI" id="CHEBI:131859"/>
        <dbReference type="EC" id="4.2.1.152"/>
    </reaction>
    <physiologicalReaction direction="left-to-right" evidence="2">
        <dbReference type="Rhea" id="RHEA:55557"/>
    </physiologicalReaction>
</comment>
<comment type="catalytic activity">
    <reaction evidence="26">
        <text>(15S)-hydroperoxy-(5Z,8Z,11Z,13E)-eicosatetraenoate + AH2 = (15S)-hydroxy-(5Z,8Z,11Z,13E)-eicosatetraenoate + A + H2O</text>
        <dbReference type="Rhea" id="RHEA:48856"/>
        <dbReference type="ChEBI" id="CHEBI:13193"/>
        <dbReference type="ChEBI" id="CHEBI:15377"/>
        <dbReference type="ChEBI" id="CHEBI:17499"/>
        <dbReference type="ChEBI" id="CHEBI:57409"/>
        <dbReference type="ChEBI" id="CHEBI:57446"/>
    </reaction>
    <physiologicalReaction direction="left-to-right" evidence="26">
        <dbReference type="Rhea" id="RHEA:48857"/>
    </physiologicalReaction>
</comment>
<evidence type="ECO:0000256" key="2">
    <source>
        <dbReference type="ARBA" id="ARBA00001719"/>
    </source>
</evidence>
<dbReference type="PANTHER" id="PTHR24302:SF47">
    <property type="entry name" value="CYTOCHROME P450"/>
    <property type="match status" value="1"/>
</dbReference>
<comment type="cofactor">
    <cofactor evidence="3">
        <name>heme</name>
        <dbReference type="ChEBI" id="CHEBI:30413"/>
    </cofactor>
</comment>
<dbReference type="PROSITE" id="PS00086">
    <property type="entry name" value="CYTOCHROME_P450"/>
    <property type="match status" value="1"/>
</dbReference>
<evidence type="ECO:0000256" key="23">
    <source>
        <dbReference type="ARBA" id="ARBA00023235"/>
    </source>
</evidence>
<evidence type="ECO:0000256" key="18">
    <source>
        <dbReference type="ARBA" id="ARBA00023004"/>
    </source>
</evidence>
<reference evidence="36" key="1">
    <citation type="submission" date="2025-08" db="UniProtKB">
        <authorList>
            <consortium name="RefSeq"/>
        </authorList>
    </citation>
    <scope>IDENTIFICATION</scope>
</reference>
<dbReference type="InterPro" id="IPR001128">
    <property type="entry name" value="Cyt_P450"/>
</dbReference>
<keyword evidence="24" id="KW-0456">Lyase</keyword>
<evidence type="ECO:0000256" key="16">
    <source>
        <dbReference type="ARBA" id="ARBA00022989"/>
    </source>
</evidence>
<evidence type="ECO:0000256" key="11">
    <source>
        <dbReference type="ARBA" id="ARBA00022617"/>
    </source>
</evidence>
<evidence type="ECO:0000256" key="14">
    <source>
        <dbReference type="ARBA" id="ARBA00022824"/>
    </source>
</evidence>
<dbReference type="GeneID" id="101659874"/>
<keyword evidence="23" id="KW-0413">Isomerase</keyword>
<evidence type="ECO:0000256" key="19">
    <source>
        <dbReference type="ARBA" id="ARBA00023033"/>
    </source>
</evidence>
<evidence type="ECO:0000256" key="15">
    <source>
        <dbReference type="ARBA" id="ARBA00022832"/>
    </source>
</evidence>
<evidence type="ECO:0000256" key="17">
    <source>
        <dbReference type="ARBA" id="ARBA00023002"/>
    </source>
</evidence>
<dbReference type="InterPro" id="IPR036396">
    <property type="entry name" value="Cyt_P450_sf"/>
</dbReference>
<dbReference type="EC" id="4.2.1.152" evidence="7"/>
<dbReference type="Pfam" id="PF00067">
    <property type="entry name" value="p450"/>
    <property type="match status" value="2"/>
</dbReference>
<evidence type="ECO:0000256" key="3">
    <source>
        <dbReference type="ARBA" id="ARBA00001971"/>
    </source>
</evidence>
<evidence type="ECO:0000256" key="30">
    <source>
        <dbReference type="ARBA" id="ARBA00040834"/>
    </source>
</evidence>
<dbReference type="PRINTS" id="PR00385">
    <property type="entry name" value="P450"/>
</dbReference>
<evidence type="ECO:0000256" key="12">
    <source>
        <dbReference type="ARBA" id="ARBA00022692"/>
    </source>
</evidence>
<evidence type="ECO:0000256" key="34">
    <source>
        <dbReference type="SAM" id="Phobius"/>
    </source>
</evidence>
<dbReference type="InterPro" id="IPR017972">
    <property type="entry name" value="Cyt_P450_CS"/>
</dbReference>
<comment type="catalytic activity">
    <reaction evidence="27">
        <text>prostaglandin H2 = (12S)-hydroxy-(5Z,8E,10E)-heptadecatrienoate + malonaldehyde</text>
        <dbReference type="Rhea" id="RHEA:48644"/>
        <dbReference type="ChEBI" id="CHEBI:57405"/>
        <dbReference type="ChEBI" id="CHEBI:90694"/>
        <dbReference type="ChEBI" id="CHEBI:566274"/>
    </reaction>
</comment>
<comment type="catalytic activity">
    <reaction evidence="28">
        <text>prostaglandin H2 = thromboxane A2</text>
        <dbReference type="Rhea" id="RHEA:17137"/>
        <dbReference type="ChEBI" id="CHEBI:57405"/>
        <dbReference type="ChEBI" id="CHEBI:57445"/>
        <dbReference type="EC" id="5.3.99.5"/>
    </reaction>
    <physiologicalReaction direction="left-to-right" evidence="28">
        <dbReference type="Rhea" id="RHEA:17138"/>
    </physiologicalReaction>
</comment>
<comment type="catalytic activity">
    <reaction evidence="1">
        <text>(15S)-hydroperoxy-(5Z,8Z,11Z,13E)-eicosatetraenoate = 15-oxo-(5Z,8Z,11Z,13E)-eicosatetraenoate + H2O</text>
        <dbReference type="Rhea" id="RHEA:48636"/>
        <dbReference type="ChEBI" id="CHEBI:15377"/>
        <dbReference type="ChEBI" id="CHEBI:57410"/>
        <dbReference type="ChEBI" id="CHEBI:57446"/>
    </reaction>
    <physiologicalReaction direction="left-to-right" evidence="1">
        <dbReference type="Rhea" id="RHEA:48637"/>
    </physiologicalReaction>
</comment>
<evidence type="ECO:0000256" key="5">
    <source>
        <dbReference type="ARBA" id="ARBA00010617"/>
    </source>
</evidence>
<dbReference type="PRINTS" id="PR00463">
    <property type="entry name" value="EP450I"/>
</dbReference>
<keyword evidence="17 33" id="KW-0560">Oxidoreductase</keyword>
<dbReference type="Gene3D" id="1.10.630.10">
    <property type="entry name" value="Cytochrome P450"/>
    <property type="match status" value="1"/>
</dbReference>
<dbReference type="EC" id="5.3.99.5" evidence="29"/>